<feature type="compositionally biased region" description="Polar residues" evidence="1">
    <location>
        <begin position="22"/>
        <end position="32"/>
    </location>
</feature>
<proteinExistence type="predicted"/>
<feature type="region of interest" description="Disordered" evidence="1">
    <location>
        <begin position="320"/>
        <end position="340"/>
    </location>
</feature>
<dbReference type="AlphaFoldDB" id="A0A8I3ABE4"/>
<evidence type="ECO:0000313" key="2">
    <source>
        <dbReference type="EMBL" id="KAG6379066.1"/>
    </source>
</evidence>
<dbReference type="EMBL" id="JAGFBS010000005">
    <property type="protein sequence ID" value="KAG6379066.1"/>
    <property type="molecule type" value="Genomic_DNA"/>
</dbReference>
<dbReference type="OrthoDB" id="2656972at2759"/>
<evidence type="ECO:0000313" key="3">
    <source>
        <dbReference type="Proteomes" id="UP000683000"/>
    </source>
</evidence>
<name>A0A8I3ABE4_9AGAM</name>
<dbReference type="Proteomes" id="UP000683000">
    <property type="component" value="Unassembled WGS sequence"/>
</dbReference>
<evidence type="ECO:0000256" key="1">
    <source>
        <dbReference type="SAM" id="MobiDB-lite"/>
    </source>
</evidence>
<comment type="caution">
    <text evidence="2">The sequence shown here is derived from an EMBL/GenBank/DDBJ whole genome shotgun (WGS) entry which is preliminary data.</text>
</comment>
<keyword evidence="3" id="KW-1185">Reference proteome</keyword>
<organism evidence="2 3">
    <name type="scientific">Boletus reticuloceps</name>
    <dbReference type="NCBI Taxonomy" id="495285"/>
    <lineage>
        <taxon>Eukaryota</taxon>
        <taxon>Fungi</taxon>
        <taxon>Dikarya</taxon>
        <taxon>Basidiomycota</taxon>
        <taxon>Agaricomycotina</taxon>
        <taxon>Agaricomycetes</taxon>
        <taxon>Agaricomycetidae</taxon>
        <taxon>Boletales</taxon>
        <taxon>Boletineae</taxon>
        <taxon>Boletaceae</taxon>
        <taxon>Boletoideae</taxon>
        <taxon>Boletus</taxon>
    </lineage>
</organism>
<gene>
    <name evidence="2" type="ORF">JVT61DRAFT_11502</name>
</gene>
<feature type="compositionally biased region" description="Polar residues" evidence="1">
    <location>
        <begin position="40"/>
        <end position="51"/>
    </location>
</feature>
<reference evidence="2" key="1">
    <citation type="submission" date="2021-03" db="EMBL/GenBank/DDBJ databases">
        <title>Evolutionary innovations through gain and loss of genes in the ectomycorrhizal Boletales.</title>
        <authorList>
            <person name="Wu G."/>
            <person name="Miyauchi S."/>
            <person name="Morin E."/>
            <person name="Yang Z.-L."/>
            <person name="Xu J."/>
            <person name="Martin F.M."/>
        </authorList>
    </citation>
    <scope>NUCLEOTIDE SEQUENCE</scope>
    <source>
        <strain evidence="2">BR01</strain>
    </source>
</reference>
<sequence>MSCNNDLIAIPPRKQHRLMDPSCSSQRAGPSTRTRHPRMRSSTSLPLNNYPSQVDLDSLLDPLDDIALDSDLDQRTASSATLLSHRSDFSPQLSESRQPGFLYPLHEPGQMTAQRIQRLRTRTAAVIMSLPVTSEEAIDAEQHKPREVVAALSVAQAPKLRRVSGVRDLRRAFRDGDHEPVHFASTSSLGVSKASYELGILIDQTPPLSALSPRSSLRTLVELGNGLPHSSGDLKTLCGSTFSSISIASRFTTTKVHSTLPSSRPSHLPTDTSQSLFPKKYLVHNPLTPRPQRHTSLCLDTPGEMVWSCAKISQSTLKRTARRGHPPRRVFSNPIATLSP</sequence>
<accession>A0A8I3ABE4</accession>
<feature type="region of interest" description="Disordered" evidence="1">
    <location>
        <begin position="1"/>
        <end position="51"/>
    </location>
</feature>
<protein>
    <submittedName>
        <fullName evidence="2">Uncharacterized protein</fullName>
    </submittedName>
</protein>